<dbReference type="AlphaFoldDB" id="A0A8B7Y8G0"/>
<accession>A0A8B7Y8G0</accession>
<evidence type="ECO:0000313" key="9">
    <source>
        <dbReference type="RefSeq" id="XP_022088640.1"/>
    </source>
</evidence>
<feature type="transmembrane region" description="Helical" evidence="6">
    <location>
        <begin position="228"/>
        <end position="244"/>
    </location>
</feature>
<evidence type="ECO:0000259" key="7">
    <source>
        <dbReference type="Pfam" id="PF01490"/>
    </source>
</evidence>
<evidence type="ECO:0000313" key="8">
    <source>
        <dbReference type="Proteomes" id="UP000694845"/>
    </source>
</evidence>
<organism evidence="8 9">
    <name type="scientific">Acanthaster planci</name>
    <name type="common">Crown-of-thorns starfish</name>
    <dbReference type="NCBI Taxonomy" id="133434"/>
    <lineage>
        <taxon>Eukaryota</taxon>
        <taxon>Metazoa</taxon>
        <taxon>Echinodermata</taxon>
        <taxon>Eleutherozoa</taxon>
        <taxon>Asterozoa</taxon>
        <taxon>Asteroidea</taxon>
        <taxon>Valvatacea</taxon>
        <taxon>Valvatida</taxon>
        <taxon>Acanthasteridae</taxon>
        <taxon>Acanthaster</taxon>
    </lineage>
</organism>
<dbReference type="Pfam" id="PF01490">
    <property type="entry name" value="Aa_trans"/>
    <property type="match status" value="1"/>
</dbReference>
<evidence type="ECO:0000256" key="3">
    <source>
        <dbReference type="ARBA" id="ARBA00022692"/>
    </source>
</evidence>
<feature type="transmembrane region" description="Helical" evidence="6">
    <location>
        <begin position="184"/>
        <end position="208"/>
    </location>
</feature>
<dbReference type="KEGG" id="aplc:110978169"/>
<feature type="transmembrane region" description="Helical" evidence="6">
    <location>
        <begin position="48"/>
        <end position="67"/>
    </location>
</feature>
<evidence type="ECO:0000256" key="5">
    <source>
        <dbReference type="ARBA" id="ARBA00023136"/>
    </source>
</evidence>
<gene>
    <name evidence="9" type="primary">LOC110978169</name>
</gene>
<evidence type="ECO:0000256" key="2">
    <source>
        <dbReference type="ARBA" id="ARBA00022448"/>
    </source>
</evidence>
<dbReference type="OMA" id="WWIMASS"/>
<feature type="domain" description="Amino acid transporter transmembrane" evidence="7">
    <location>
        <begin position="41"/>
        <end position="424"/>
    </location>
</feature>
<dbReference type="RefSeq" id="XP_022088640.1">
    <property type="nucleotide sequence ID" value="XM_022232948.1"/>
</dbReference>
<dbReference type="Proteomes" id="UP000694845">
    <property type="component" value="Unplaced"/>
</dbReference>
<keyword evidence="8" id="KW-1185">Reference proteome</keyword>
<keyword evidence="4 6" id="KW-1133">Transmembrane helix</keyword>
<feature type="transmembrane region" description="Helical" evidence="6">
    <location>
        <begin position="125"/>
        <end position="146"/>
    </location>
</feature>
<keyword evidence="3 6" id="KW-0812">Transmembrane</keyword>
<feature type="transmembrane region" description="Helical" evidence="6">
    <location>
        <begin position="152"/>
        <end position="177"/>
    </location>
</feature>
<dbReference type="InterPro" id="IPR013057">
    <property type="entry name" value="AA_transpt_TM"/>
</dbReference>
<dbReference type="GeneID" id="110978169"/>
<feature type="transmembrane region" description="Helical" evidence="6">
    <location>
        <begin position="73"/>
        <end position="92"/>
    </location>
</feature>
<reference evidence="9" key="1">
    <citation type="submission" date="2025-08" db="UniProtKB">
        <authorList>
            <consortium name="RefSeq"/>
        </authorList>
    </citation>
    <scope>IDENTIFICATION</scope>
</reference>
<evidence type="ECO:0000256" key="1">
    <source>
        <dbReference type="ARBA" id="ARBA00004370"/>
    </source>
</evidence>
<proteinExistence type="predicted"/>
<dbReference type="GO" id="GO:0016020">
    <property type="term" value="C:membrane"/>
    <property type="evidence" value="ECO:0007669"/>
    <property type="project" value="UniProtKB-SubCell"/>
</dbReference>
<feature type="transmembrane region" description="Helical" evidence="6">
    <location>
        <begin position="378"/>
        <end position="399"/>
    </location>
</feature>
<keyword evidence="5 6" id="KW-0472">Membrane</keyword>
<protein>
    <submittedName>
        <fullName evidence="9">Amino acid transporter AVT1I-like</fullName>
    </submittedName>
</protein>
<sequence>MVDSTNRQTLRLLDKSQNVSERSLSGADTKEFEDELDTANGINIWQTAISLSGVCAGLGFLAVDVLVVSTGWIGFFLFILLYAALLYTSIILGRCWNMVRDKWGHERHPYGAIGYEAFGGLARSLINILVAAVCFSNAIVVLMGFSEMTLTIGGAALEGTLCYWPLAYGLVICPFFWLATPKSFWWIMASSFFTVVMSVILVITSVFVAGSPTSSGINATEEVPRESAFFHLTEIAGTVFWLMAQHGCIPTLQQDMQQPQGFSKAIILADLMTLFLTLPVMLALVITYGNTLTNVSGSAIVYSLLPEDALKKVSASLIMVHLTGAVLLVNNPLFQYLEEVLHIPIEFSWKRVVLRSSVLLMQIFVQETVPHFTLLSSISGGFLTPLISFLVPCLFYLRLRKTYQPEPTKWSMLETIACVVIIAATPCIIVAILFGTGTAIASGRTAFTVPCYVNATLAGL</sequence>
<feature type="transmembrane region" description="Helical" evidence="6">
    <location>
        <begin position="411"/>
        <end position="434"/>
    </location>
</feature>
<dbReference type="PANTHER" id="PTHR48017">
    <property type="entry name" value="OS05G0424000 PROTEIN-RELATED"/>
    <property type="match status" value="1"/>
</dbReference>
<feature type="transmembrane region" description="Helical" evidence="6">
    <location>
        <begin position="265"/>
        <end position="289"/>
    </location>
</feature>
<keyword evidence="2" id="KW-0813">Transport</keyword>
<evidence type="ECO:0000256" key="4">
    <source>
        <dbReference type="ARBA" id="ARBA00022989"/>
    </source>
</evidence>
<dbReference type="OrthoDB" id="655540at2759"/>
<evidence type="ECO:0000256" key="6">
    <source>
        <dbReference type="SAM" id="Phobius"/>
    </source>
</evidence>
<comment type="subcellular location">
    <subcellularLocation>
        <location evidence="1">Membrane</location>
    </subcellularLocation>
</comment>
<name>A0A8B7Y8G0_ACAPL</name>